<dbReference type="RefSeq" id="WP_067659447.1">
    <property type="nucleotide sequence ID" value="NZ_FQXG01000006.1"/>
</dbReference>
<accession>A0A1M5XV86</accession>
<dbReference type="Proteomes" id="UP000184268">
    <property type="component" value="Unassembled WGS sequence"/>
</dbReference>
<name>A0A1M5XV86_9GAMM</name>
<proteinExistence type="predicted"/>
<dbReference type="InterPro" id="IPR050289">
    <property type="entry name" value="TorD/DmsD_chaperones"/>
</dbReference>
<dbReference type="STRING" id="299255.SAMN02745129_3709"/>
<dbReference type="Gene3D" id="1.10.3480.10">
    <property type="entry name" value="TorD-like"/>
    <property type="match status" value="1"/>
</dbReference>
<protein>
    <submittedName>
        <fullName evidence="2">Chaperone TorD involved in molybdoenzyme TorA maturation</fullName>
    </submittedName>
</protein>
<dbReference type="PANTHER" id="PTHR34227">
    <property type="entry name" value="CHAPERONE PROTEIN YCDY"/>
    <property type="match status" value="1"/>
</dbReference>
<dbReference type="InterPro" id="IPR026269">
    <property type="entry name" value="DmsD-type"/>
</dbReference>
<evidence type="ECO:0000256" key="1">
    <source>
        <dbReference type="ARBA" id="ARBA00023186"/>
    </source>
</evidence>
<keyword evidence="1" id="KW-0143">Chaperone</keyword>
<reference evidence="2 3" key="1">
    <citation type="submission" date="2016-11" db="EMBL/GenBank/DDBJ databases">
        <authorList>
            <person name="Jaros S."/>
            <person name="Januszkiewicz K."/>
            <person name="Wedrychowicz H."/>
        </authorList>
    </citation>
    <scope>NUCLEOTIDE SEQUENCE [LARGE SCALE GENOMIC DNA]</scope>
    <source>
        <strain evidence="2 3">DSM 16917</strain>
    </source>
</reference>
<evidence type="ECO:0000313" key="2">
    <source>
        <dbReference type="EMBL" id="SHI03448.1"/>
    </source>
</evidence>
<dbReference type="OrthoDB" id="3174863at2"/>
<gene>
    <name evidence="2" type="ORF">SAMN02745129_3709</name>
</gene>
<dbReference type="PANTHER" id="PTHR34227:SF13">
    <property type="entry name" value="TAT PROOFREADING CHAPERONE DMSD-RELATED"/>
    <property type="match status" value="1"/>
</dbReference>
<evidence type="ECO:0000313" key="3">
    <source>
        <dbReference type="Proteomes" id="UP000184268"/>
    </source>
</evidence>
<dbReference type="EMBL" id="FQXG01000006">
    <property type="protein sequence ID" value="SHI03448.1"/>
    <property type="molecule type" value="Genomic_DNA"/>
</dbReference>
<dbReference type="InterPro" id="IPR036411">
    <property type="entry name" value="TorD-like_sf"/>
</dbReference>
<dbReference type="SUPFAM" id="SSF89155">
    <property type="entry name" value="TorD-like"/>
    <property type="match status" value="1"/>
</dbReference>
<dbReference type="AlphaFoldDB" id="A0A1M5XV86"/>
<dbReference type="PIRSF" id="PIRSF004690">
    <property type="entry name" value="DmsD"/>
    <property type="match status" value="1"/>
</dbReference>
<sequence length="202" mass="22964">MTPSNEEYAAVCGILHNVFYRKPDPLQLAEVAHPGLLESWPKIDPQQAEALQQVIVSLQQDTPDTLRRDFYALFVGPGGMHAYPWGSVYTDRESLLCGDTTHALSRFCRQQGLLLELPHREPIDHLGLILGMLNQLLQQQRQPAAATLLSHHLLPWADRVIEAVLTHASTGYFRGFAQLLQQLLNHLRQHWQLQPLSLPLYR</sequence>
<dbReference type="Pfam" id="PF02613">
    <property type="entry name" value="Nitrate_red_del"/>
    <property type="match status" value="1"/>
</dbReference>
<organism evidence="2 3">
    <name type="scientific">Ferrimonas marina</name>
    <dbReference type="NCBI Taxonomy" id="299255"/>
    <lineage>
        <taxon>Bacteria</taxon>
        <taxon>Pseudomonadati</taxon>
        <taxon>Pseudomonadota</taxon>
        <taxon>Gammaproteobacteria</taxon>
        <taxon>Alteromonadales</taxon>
        <taxon>Ferrimonadaceae</taxon>
        <taxon>Ferrimonas</taxon>
    </lineage>
</organism>
<dbReference type="InterPro" id="IPR020945">
    <property type="entry name" value="DMSO/NO3_reduct_chaperone"/>
</dbReference>
<keyword evidence="3" id="KW-1185">Reference proteome</keyword>